<evidence type="ECO:0000313" key="1">
    <source>
        <dbReference type="EMBL" id="KAH1173331.1"/>
    </source>
</evidence>
<dbReference type="Proteomes" id="UP000827986">
    <property type="component" value="Unassembled WGS sequence"/>
</dbReference>
<organism evidence="1 2">
    <name type="scientific">Mauremys mutica</name>
    <name type="common">yellowpond turtle</name>
    <dbReference type="NCBI Taxonomy" id="74926"/>
    <lineage>
        <taxon>Eukaryota</taxon>
        <taxon>Metazoa</taxon>
        <taxon>Chordata</taxon>
        <taxon>Craniata</taxon>
        <taxon>Vertebrata</taxon>
        <taxon>Euteleostomi</taxon>
        <taxon>Archelosauria</taxon>
        <taxon>Testudinata</taxon>
        <taxon>Testudines</taxon>
        <taxon>Cryptodira</taxon>
        <taxon>Durocryptodira</taxon>
        <taxon>Testudinoidea</taxon>
        <taxon>Geoemydidae</taxon>
        <taxon>Geoemydinae</taxon>
        <taxon>Mauremys</taxon>
    </lineage>
</organism>
<keyword evidence="2" id="KW-1185">Reference proteome</keyword>
<reference evidence="1" key="1">
    <citation type="submission" date="2021-09" db="EMBL/GenBank/DDBJ databases">
        <title>The genome of Mauremys mutica provides insights into the evolution of semi-aquatic lifestyle.</title>
        <authorList>
            <person name="Gong S."/>
            <person name="Gao Y."/>
        </authorList>
    </citation>
    <scope>NUCLEOTIDE SEQUENCE</scope>
    <source>
        <strain evidence="1">MM-2020</strain>
        <tissue evidence="1">Muscle</tissue>
    </source>
</reference>
<protein>
    <submittedName>
        <fullName evidence="1">Uncharacterized protein</fullName>
    </submittedName>
</protein>
<name>A0A9D3X4U8_9SAUR</name>
<accession>A0A9D3X4U8</accession>
<comment type="caution">
    <text evidence="1">The sequence shown here is derived from an EMBL/GenBank/DDBJ whole genome shotgun (WGS) entry which is preliminary data.</text>
</comment>
<dbReference type="EMBL" id="JAHDVG010000482">
    <property type="protein sequence ID" value="KAH1173331.1"/>
    <property type="molecule type" value="Genomic_DNA"/>
</dbReference>
<gene>
    <name evidence="1" type="ORF">KIL84_017170</name>
</gene>
<proteinExistence type="predicted"/>
<dbReference type="AlphaFoldDB" id="A0A9D3X4U8"/>
<sequence length="127" mass="14042">MIGGLIVDIHGQMHPEQWIELGFTLSKASLNSGKFSASGSSIRYLANQAHSVSFETLLRGSRSLSKFIEDQDNNQYLCVPSPTNPKPKTGNYNGGYITKTFGSRTCVRQQLNIWKKSICFPGIGFQP</sequence>
<evidence type="ECO:0000313" key="2">
    <source>
        <dbReference type="Proteomes" id="UP000827986"/>
    </source>
</evidence>